<feature type="region of interest" description="Disordered" evidence="2">
    <location>
        <begin position="516"/>
        <end position="537"/>
    </location>
</feature>
<dbReference type="Pfam" id="PF17921">
    <property type="entry name" value="Integrase_H2C2"/>
    <property type="match status" value="1"/>
</dbReference>
<dbReference type="Gene3D" id="3.30.160.60">
    <property type="entry name" value="Classic Zinc Finger"/>
    <property type="match status" value="1"/>
</dbReference>
<feature type="domain" description="BTB" evidence="3">
    <location>
        <begin position="143"/>
        <end position="209"/>
    </location>
</feature>
<dbReference type="Proteomes" id="UP000265000">
    <property type="component" value="Unplaced"/>
</dbReference>
<dbReference type="GO" id="GO:0000978">
    <property type="term" value="F:RNA polymerase II cis-regulatory region sequence-specific DNA binding"/>
    <property type="evidence" value="ECO:0007669"/>
    <property type="project" value="TreeGrafter"/>
</dbReference>
<dbReference type="InterPro" id="IPR011333">
    <property type="entry name" value="SKP1/BTB/POZ_sf"/>
</dbReference>
<feature type="region of interest" description="Disordered" evidence="2">
    <location>
        <begin position="680"/>
        <end position="699"/>
    </location>
</feature>
<reference evidence="5" key="2">
    <citation type="submission" date="2025-09" db="UniProtKB">
        <authorList>
            <consortium name="Ensembl"/>
        </authorList>
    </citation>
    <scope>IDENTIFICATION</scope>
</reference>
<feature type="region of interest" description="Disordered" evidence="2">
    <location>
        <begin position="775"/>
        <end position="821"/>
    </location>
</feature>
<evidence type="ECO:0000259" key="4">
    <source>
        <dbReference type="PROSITE" id="PS50157"/>
    </source>
</evidence>
<evidence type="ECO:0000256" key="1">
    <source>
        <dbReference type="PROSITE-ProRule" id="PRU00042"/>
    </source>
</evidence>
<keyword evidence="1" id="KW-0479">Metal-binding</keyword>
<dbReference type="InterPro" id="IPR036236">
    <property type="entry name" value="Znf_C2H2_sf"/>
</dbReference>
<feature type="compositionally biased region" description="Basic and acidic residues" evidence="2">
    <location>
        <begin position="636"/>
        <end position="651"/>
    </location>
</feature>
<dbReference type="InterPro" id="IPR000210">
    <property type="entry name" value="BTB/POZ_dom"/>
</dbReference>
<dbReference type="SMART" id="SM00355">
    <property type="entry name" value="ZnF_C2H2"/>
    <property type="match status" value="2"/>
</dbReference>
<accession>A0A3Q2PRI9</accession>
<feature type="region of interest" description="Disordered" evidence="2">
    <location>
        <begin position="242"/>
        <end position="385"/>
    </location>
</feature>
<feature type="domain" description="C2H2-type" evidence="4">
    <location>
        <begin position="884"/>
        <end position="906"/>
    </location>
</feature>
<feature type="compositionally biased region" description="Polar residues" evidence="2">
    <location>
        <begin position="327"/>
        <end position="342"/>
    </location>
</feature>
<name>A0A3Q2PRI9_FUNHE</name>
<dbReference type="InterPro" id="IPR013087">
    <property type="entry name" value="Znf_C2H2_type"/>
</dbReference>
<dbReference type="AlphaFoldDB" id="A0A3Q2PRI9"/>
<protein>
    <submittedName>
        <fullName evidence="5">Uncharacterized LOC105938277</fullName>
    </submittedName>
</protein>
<evidence type="ECO:0000313" key="5">
    <source>
        <dbReference type="Ensembl" id="ENSFHEP00000016061.1"/>
    </source>
</evidence>
<dbReference type="PROSITE" id="PS00028">
    <property type="entry name" value="ZINC_FINGER_C2H2_1"/>
    <property type="match status" value="1"/>
</dbReference>
<dbReference type="GeneTree" id="ENSGT00900000141090"/>
<feature type="compositionally biased region" description="Pro residues" evidence="2">
    <location>
        <begin position="680"/>
        <end position="693"/>
    </location>
</feature>
<keyword evidence="1" id="KW-0863">Zinc-finger</keyword>
<dbReference type="SUPFAM" id="SSF54695">
    <property type="entry name" value="POZ domain"/>
    <property type="match status" value="1"/>
</dbReference>
<proteinExistence type="predicted"/>
<dbReference type="GO" id="GO:0008270">
    <property type="term" value="F:zinc ion binding"/>
    <property type="evidence" value="ECO:0007669"/>
    <property type="project" value="UniProtKB-KW"/>
</dbReference>
<dbReference type="PANTHER" id="PTHR46105:SF28">
    <property type="entry name" value="ZINC FINGER PROTEIN 37-LIKE"/>
    <property type="match status" value="1"/>
</dbReference>
<dbReference type="PROSITE" id="PS50097">
    <property type="entry name" value="BTB"/>
    <property type="match status" value="1"/>
</dbReference>
<dbReference type="InterPro" id="IPR041588">
    <property type="entry name" value="Integrase_H2C2"/>
</dbReference>
<dbReference type="Ensembl" id="ENSFHET00000024331.1">
    <property type="protein sequence ID" value="ENSFHEP00000016061.1"/>
    <property type="gene ID" value="ENSFHEG00000017713.1"/>
</dbReference>
<keyword evidence="6" id="KW-1185">Reference proteome</keyword>
<dbReference type="Pfam" id="PF00651">
    <property type="entry name" value="BTB"/>
    <property type="match status" value="1"/>
</dbReference>
<reference evidence="5" key="1">
    <citation type="submission" date="2025-08" db="UniProtKB">
        <authorList>
            <consortium name="Ensembl"/>
        </authorList>
    </citation>
    <scope>IDENTIFICATION</scope>
</reference>
<dbReference type="GO" id="GO:0000981">
    <property type="term" value="F:DNA-binding transcription factor activity, RNA polymerase II-specific"/>
    <property type="evidence" value="ECO:0007669"/>
    <property type="project" value="TreeGrafter"/>
</dbReference>
<feature type="compositionally biased region" description="Polar residues" evidence="2">
    <location>
        <begin position="285"/>
        <end position="295"/>
    </location>
</feature>
<keyword evidence="1" id="KW-0862">Zinc</keyword>
<dbReference type="Gene3D" id="1.10.340.70">
    <property type="match status" value="1"/>
</dbReference>
<evidence type="ECO:0000256" key="2">
    <source>
        <dbReference type="SAM" id="MobiDB-lite"/>
    </source>
</evidence>
<dbReference type="Gene3D" id="3.30.710.10">
    <property type="entry name" value="Potassium Channel Kv1.1, Chain A"/>
    <property type="match status" value="1"/>
</dbReference>
<dbReference type="PROSITE" id="PS50157">
    <property type="entry name" value="ZINC_FINGER_C2H2_2"/>
    <property type="match status" value="1"/>
</dbReference>
<feature type="region of interest" description="Disordered" evidence="2">
    <location>
        <begin position="587"/>
        <end position="665"/>
    </location>
</feature>
<dbReference type="InterPro" id="IPR050457">
    <property type="entry name" value="ZnFinger_BTB_dom_contain"/>
</dbReference>
<evidence type="ECO:0000313" key="6">
    <source>
        <dbReference type="Proteomes" id="UP000265000"/>
    </source>
</evidence>
<dbReference type="PANTHER" id="PTHR46105">
    <property type="entry name" value="AGAP004733-PA"/>
    <property type="match status" value="1"/>
</dbReference>
<dbReference type="SMART" id="SM00225">
    <property type="entry name" value="BTB"/>
    <property type="match status" value="1"/>
</dbReference>
<sequence length="921" mass="102255">MDGDWAPRASRNGMEAAGRGAPNFEVIDGLLYRRKFEKGFINYREVLSEDRRQEAISAFHRRRPGQRHLSLEETYKCVAENYWWEGMYFQIRDFVLHCPQCKSLHSKTSAAFDGRRCVSKTVPSHGADLLSKLRSQREAGQFCDITLRTTGGSFAAHRAVLAAVSDHFHEVLAEMDSSKKADIDLSGFSEGSLLSLLDFSYSSTLCVHQEDLPEVCAMARHLGMWPAVEACAALLREQEQPLHPPGKAFARRHPLKTEDTSDGFSLTLETSDESLAGSPKRSSRRAQTPQAQNGLPLSPSHRMKLMDFKSPSSKKVCSPRHVMVAPRSQSYSPASAPSTRLLRSSPGAAKEVQRFLSRPETPQKSRRAHATAQLPCGSRSRQGAACSPVRVKQEAEELGVDEEDYARAQEKYKLMNVLGLQRTALLPRPEDLIGWRQKKRLRKLKANNYSLTKRRKPRCSSPGPPYQDMKLSLPLCDPVNTRLLKKSAKSKAFGSALAQQIPAKRQKRVRRLVPPTDRSMRSKGALPDLFPRTSRPAFGGRELRRSVRMGDVTQQPLRYSGKKTFARNGIQIKAEVAEFAISGLRLLPRGRGGRSPPSPLPSPRTQNRKKVPADAVRTLRYNSSRPGAKAKLRRASTKEAGKSREEAKEPEPNGLPEHSAPPSLYSHPLYKAIKEEPAEPVPVVGPFPDPPSPDLGKRQSKPPIKLLDSGFLFSFCRPAGASVAGLKKEEESVAICVTRSVSQVPPAFEAEGSPQRTLRARGAPGLRVVKREQQEGRVAPGPGQRHRMKARDTRTHLDTCAGSQTSRKMPKKPNKVLALSSSGSRSCGVLDAAHRARLRQLRGPRSQAPKVPKASHACLQCPAAYKDCDALIMHQLRHIDGKHWPCPLCSKTFFRLRNVRNHIRTHDPKLYKCRSCIAAGS</sequence>
<organism evidence="5 6">
    <name type="scientific">Fundulus heteroclitus</name>
    <name type="common">Killifish</name>
    <name type="synonym">Mummichog</name>
    <dbReference type="NCBI Taxonomy" id="8078"/>
    <lineage>
        <taxon>Eukaryota</taxon>
        <taxon>Metazoa</taxon>
        <taxon>Chordata</taxon>
        <taxon>Craniata</taxon>
        <taxon>Vertebrata</taxon>
        <taxon>Euteleostomi</taxon>
        <taxon>Actinopterygii</taxon>
        <taxon>Neopterygii</taxon>
        <taxon>Teleostei</taxon>
        <taxon>Neoteleostei</taxon>
        <taxon>Acanthomorphata</taxon>
        <taxon>Ovalentaria</taxon>
        <taxon>Atherinomorphae</taxon>
        <taxon>Cyprinodontiformes</taxon>
        <taxon>Fundulidae</taxon>
        <taxon>Fundulus</taxon>
    </lineage>
</organism>
<dbReference type="SUPFAM" id="SSF57667">
    <property type="entry name" value="beta-beta-alpha zinc fingers"/>
    <property type="match status" value="1"/>
</dbReference>
<evidence type="ECO:0000259" key="3">
    <source>
        <dbReference type="PROSITE" id="PS50097"/>
    </source>
</evidence>
<dbReference type="STRING" id="8078.ENSFHEP00000016061"/>